<evidence type="ECO:0000256" key="1">
    <source>
        <dbReference type="SAM" id="MobiDB-lite"/>
    </source>
</evidence>
<gene>
    <name evidence="2" type="ORF">BD324DRAFT_651722</name>
</gene>
<feature type="region of interest" description="Disordered" evidence="1">
    <location>
        <begin position="1"/>
        <end position="24"/>
    </location>
</feature>
<reference evidence="2 3" key="1">
    <citation type="submission" date="2017-03" db="EMBL/GenBank/DDBJ databases">
        <title>Widespread Adenine N6-methylation of Active Genes in Fungi.</title>
        <authorList>
            <consortium name="DOE Joint Genome Institute"/>
            <person name="Mondo S.J."/>
            <person name="Dannebaum R.O."/>
            <person name="Kuo R.C."/>
            <person name="Louie K.B."/>
            <person name="Bewick A.J."/>
            <person name="Labutti K."/>
            <person name="Haridas S."/>
            <person name="Kuo A."/>
            <person name="Salamov A."/>
            <person name="Ahrendt S.R."/>
            <person name="Lau R."/>
            <person name="Bowen B.P."/>
            <person name="Lipzen A."/>
            <person name="Sullivan W."/>
            <person name="Andreopoulos W.B."/>
            <person name="Clum A."/>
            <person name="Lindquist E."/>
            <person name="Daum C."/>
            <person name="Northen T.R."/>
            <person name="Ramamoorthy G."/>
            <person name="Schmitz R.J."/>
            <person name="Gryganskyi A."/>
            <person name="Culley D."/>
            <person name="Magnuson J."/>
            <person name="James T.Y."/>
            <person name="O'Malley M.A."/>
            <person name="Stajich J.E."/>
            <person name="Spatafora J.W."/>
            <person name="Visel A."/>
            <person name="Grigoriev I.V."/>
        </authorList>
    </citation>
    <scope>NUCLEOTIDE SEQUENCE [LARGE SCALE GENOMIC DNA]</scope>
    <source>
        <strain evidence="2 3">NRRL Y-17943</strain>
    </source>
</reference>
<dbReference type="OrthoDB" id="2574879at2759"/>
<proteinExistence type="predicted"/>
<organism evidence="2 3">
    <name type="scientific">Kockovaella imperatae</name>
    <dbReference type="NCBI Taxonomy" id="4999"/>
    <lineage>
        <taxon>Eukaryota</taxon>
        <taxon>Fungi</taxon>
        <taxon>Dikarya</taxon>
        <taxon>Basidiomycota</taxon>
        <taxon>Agaricomycotina</taxon>
        <taxon>Tremellomycetes</taxon>
        <taxon>Tremellales</taxon>
        <taxon>Cuniculitremaceae</taxon>
        <taxon>Kockovaella</taxon>
    </lineage>
</organism>
<feature type="compositionally biased region" description="Polar residues" evidence="1">
    <location>
        <begin position="14"/>
        <end position="24"/>
    </location>
</feature>
<dbReference type="AlphaFoldDB" id="A0A1Y1UG50"/>
<dbReference type="Proteomes" id="UP000193218">
    <property type="component" value="Unassembled WGS sequence"/>
</dbReference>
<protein>
    <submittedName>
        <fullName evidence="2">Uncharacterized protein</fullName>
    </submittedName>
</protein>
<evidence type="ECO:0000313" key="2">
    <source>
        <dbReference type="EMBL" id="ORX36484.1"/>
    </source>
</evidence>
<keyword evidence="3" id="KW-1185">Reference proteome</keyword>
<sequence>MSGDGGYIPPSPPHSNGSSRANSSTALTDARPLLSLTNLQERRLWTHIDDRLLSLERDERKHAFTTLLRLVSERLLPLLTLILQIPPVEPWGGVRVSYLLTLTGSMIDFITSLPLVKLSSMAHAPTPETSASDIDEVDDAAPAEDEVDAIAQAEAARTMRRLLDLLSEVDRGWLAVLRGDAWIPPAKAGGRGHPIPVQFGCQVGATERIRLRSIIMASRSKFVAWARTYGDFSGVSYPPGSDDAGLTPTALSAESSLDPDMEWEQEVIGLWNGTLQKLSDMDFCVAAGDHAG</sequence>
<dbReference type="RefSeq" id="XP_021870585.1">
    <property type="nucleotide sequence ID" value="XM_022018381.1"/>
</dbReference>
<dbReference type="EMBL" id="NBSH01000008">
    <property type="protein sequence ID" value="ORX36484.1"/>
    <property type="molecule type" value="Genomic_DNA"/>
</dbReference>
<dbReference type="InParanoid" id="A0A1Y1UG50"/>
<name>A0A1Y1UG50_9TREE</name>
<dbReference type="GeneID" id="33560190"/>
<evidence type="ECO:0000313" key="3">
    <source>
        <dbReference type="Proteomes" id="UP000193218"/>
    </source>
</evidence>
<accession>A0A1Y1UG50</accession>
<comment type="caution">
    <text evidence="2">The sequence shown here is derived from an EMBL/GenBank/DDBJ whole genome shotgun (WGS) entry which is preliminary data.</text>
</comment>